<dbReference type="RefSeq" id="WP_191695571.1">
    <property type="nucleotide sequence ID" value="NZ_JACSQN010000014.1"/>
</dbReference>
<dbReference type="InterPro" id="IPR004547">
    <property type="entry name" value="Glucosamine6P_isomerase"/>
</dbReference>
<keyword evidence="1 5" id="KW-0378">Hydrolase</keyword>
<sequence>MKIIEVSDYEDMSAQAASYFIHKIRNLPTITLGLATGGTPKGMYMNMIEDHRLHQTCYQNVTTFNLDEYIGLDDGSNHSYRTFMNDTLFQHLNIQLSNTHFPAEEEQIEASEFNSYDQFIKIHGGIDVQLLGIGENGHIGFNEPGASFQSRTRIVQLTDSTRQNNARYFENLDSVPTHAITMGIETIMNSKEIVLLASGSAKKAALSKLLEGEITEAFPASVLHTHPCVTVFADKAALV</sequence>
<evidence type="ECO:0000256" key="3">
    <source>
        <dbReference type="NCBIfam" id="TIGR00502"/>
    </source>
</evidence>
<dbReference type="PANTHER" id="PTHR11280:SF5">
    <property type="entry name" value="GLUCOSAMINE-6-PHOSPHATE ISOMERASE"/>
    <property type="match status" value="1"/>
</dbReference>
<dbReference type="InterPro" id="IPR018321">
    <property type="entry name" value="Glucosamine6P_isomerase_CS"/>
</dbReference>
<dbReference type="Pfam" id="PF01182">
    <property type="entry name" value="Glucosamine_iso"/>
    <property type="match status" value="1"/>
</dbReference>
<evidence type="ECO:0000259" key="4">
    <source>
        <dbReference type="Pfam" id="PF01182"/>
    </source>
</evidence>
<dbReference type="EC" id="3.5.99.6" evidence="3"/>
<dbReference type="InterPro" id="IPR037171">
    <property type="entry name" value="NagB/RpiA_transferase-like"/>
</dbReference>
<keyword evidence="2" id="KW-0119">Carbohydrate metabolism</keyword>
<evidence type="ECO:0000256" key="2">
    <source>
        <dbReference type="ARBA" id="ARBA00023277"/>
    </source>
</evidence>
<dbReference type="GO" id="GO:0004342">
    <property type="term" value="F:glucosamine-6-phosphate deaminase activity"/>
    <property type="evidence" value="ECO:0007669"/>
    <property type="project" value="UniProtKB-EC"/>
</dbReference>
<organism evidence="5 6">
    <name type="scientific">Sporosarcina quadrami</name>
    <dbReference type="NCBI Taxonomy" id="2762234"/>
    <lineage>
        <taxon>Bacteria</taxon>
        <taxon>Bacillati</taxon>
        <taxon>Bacillota</taxon>
        <taxon>Bacilli</taxon>
        <taxon>Bacillales</taxon>
        <taxon>Caryophanaceae</taxon>
        <taxon>Sporosarcina</taxon>
    </lineage>
</organism>
<dbReference type="EMBL" id="JACSQN010000014">
    <property type="protein sequence ID" value="MBD7985745.1"/>
    <property type="molecule type" value="Genomic_DNA"/>
</dbReference>
<feature type="domain" description="Glucosamine/galactosamine-6-phosphate isomerase" evidence="4">
    <location>
        <begin position="8"/>
        <end position="224"/>
    </location>
</feature>
<evidence type="ECO:0000313" key="6">
    <source>
        <dbReference type="Proteomes" id="UP000626786"/>
    </source>
</evidence>
<keyword evidence="6" id="KW-1185">Reference proteome</keyword>
<dbReference type="CDD" id="cd01399">
    <property type="entry name" value="GlcN6P_deaminase"/>
    <property type="match status" value="1"/>
</dbReference>
<comment type="caution">
    <text evidence="5">The sequence shown here is derived from an EMBL/GenBank/DDBJ whole genome shotgun (WGS) entry which is preliminary data.</text>
</comment>
<dbReference type="Gene3D" id="3.40.50.1360">
    <property type="match status" value="1"/>
</dbReference>
<dbReference type="PROSITE" id="PS01161">
    <property type="entry name" value="GLC_GALNAC_ISOMERASE"/>
    <property type="match status" value="1"/>
</dbReference>
<dbReference type="SUPFAM" id="SSF100950">
    <property type="entry name" value="NagB/RpiA/CoA transferase-like"/>
    <property type="match status" value="1"/>
</dbReference>
<dbReference type="InterPro" id="IPR006148">
    <property type="entry name" value="Glc/Gal-6P_isomerase"/>
</dbReference>
<dbReference type="NCBIfam" id="TIGR00502">
    <property type="entry name" value="nagB"/>
    <property type="match status" value="1"/>
</dbReference>
<proteinExistence type="predicted"/>
<dbReference type="Proteomes" id="UP000626786">
    <property type="component" value="Unassembled WGS sequence"/>
</dbReference>
<dbReference type="PANTHER" id="PTHR11280">
    <property type="entry name" value="GLUCOSAMINE-6-PHOSPHATE ISOMERASE"/>
    <property type="match status" value="1"/>
</dbReference>
<gene>
    <name evidence="5" type="primary">nagB</name>
    <name evidence="5" type="ORF">H9649_14240</name>
</gene>
<accession>A0ABR8UCI5</accession>
<evidence type="ECO:0000256" key="1">
    <source>
        <dbReference type="ARBA" id="ARBA00022801"/>
    </source>
</evidence>
<evidence type="ECO:0000313" key="5">
    <source>
        <dbReference type="EMBL" id="MBD7985745.1"/>
    </source>
</evidence>
<reference evidence="5 6" key="1">
    <citation type="submission" date="2020-08" db="EMBL/GenBank/DDBJ databases">
        <title>A Genomic Blueprint of the Chicken Gut Microbiome.</title>
        <authorList>
            <person name="Gilroy R."/>
            <person name="Ravi A."/>
            <person name="Getino M."/>
            <person name="Pursley I."/>
            <person name="Horton D.L."/>
            <person name="Alikhan N.-F."/>
            <person name="Baker D."/>
            <person name="Gharbi K."/>
            <person name="Hall N."/>
            <person name="Watson M."/>
            <person name="Adriaenssens E.M."/>
            <person name="Foster-Nyarko E."/>
            <person name="Jarju S."/>
            <person name="Secka A."/>
            <person name="Antonio M."/>
            <person name="Oren A."/>
            <person name="Chaudhuri R."/>
            <person name="La Ragione R.M."/>
            <person name="Hildebrand F."/>
            <person name="Pallen M.J."/>
        </authorList>
    </citation>
    <scope>NUCLEOTIDE SEQUENCE [LARGE SCALE GENOMIC DNA]</scope>
    <source>
        <strain evidence="5 6">Sa2YVA2</strain>
    </source>
</reference>
<name>A0ABR8UCI5_9BACL</name>
<protein>
    <recommendedName>
        <fullName evidence="3">Glucosamine-6-phosphate deaminase</fullName>
        <ecNumber evidence="3">3.5.99.6</ecNumber>
    </recommendedName>
</protein>